<reference evidence="3" key="1">
    <citation type="journal article" date="2019" name="Int. J. Syst. Evol. Microbiol.">
        <title>The Global Catalogue of Microorganisms (GCM) 10K type strain sequencing project: providing services to taxonomists for standard genome sequencing and annotation.</title>
        <authorList>
            <consortium name="The Broad Institute Genomics Platform"/>
            <consortium name="The Broad Institute Genome Sequencing Center for Infectious Disease"/>
            <person name="Wu L."/>
            <person name="Ma J."/>
        </authorList>
    </citation>
    <scope>NUCLEOTIDE SEQUENCE [LARGE SCALE GENOMIC DNA]</scope>
    <source>
        <strain evidence="3">JCM 17027</strain>
    </source>
</reference>
<evidence type="ECO:0008006" key="4">
    <source>
        <dbReference type="Google" id="ProtNLM"/>
    </source>
</evidence>
<feature type="compositionally biased region" description="Low complexity" evidence="1">
    <location>
        <begin position="54"/>
        <end position="71"/>
    </location>
</feature>
<keyword evidence="3" id="KW-1185">Reference proteome</keyword>
<dbReference type="Proteomes" id="UP001500034">
    <property type="component" value="Unassembled WGS sequence"/>
</dbReference>
<protein>
    <recommendedName>
        <fullName evidence="4">Gliding motility protein</fullName>
    </recommendedName>
</protein>
<feature type="region of interest" description="Disordered" evidence="1">
    <location>
        <begin position="1"/>
        <end position="94"/>
    </location>
</feature>
<proteinExistence type="predicted"/>
<dbReference type="RefSeq" id="WP_345588911.1">
    <property type="nucleotide sequence ID" value="NZ_BAABCQ010000007.1"/>
</dbReference>
<dbReference type="EMBL" id="BAABCQ010000007">
    <property type="protein sequence ID" value="GAA3955605.1"/>
    <property type="molecule type" value="Genomic_DNA"/>
</dbReference>
<evidence type="ECO:0000313" key="3">
    <source>
        <dbReference type="Proteomes" id="UP001500034"/>
    </source>
</evidence>
<evidence type="ECO:0000313" key="2">
    <source>
        <dbReference type="EMBL" id="GAA3955605.1"/>
    </source>
</evidence>
<evidence type="ECO:0000256" key="1">
    <source>
        <dbReference type="SAM" id="MobiDB-lite"/>
    </source>
</evidence>
<sequence>MGVFARLFRKSKSTEESPAAETSAGTPEAECVAEESAAEAVKTADAGPRNTVQSAEAAEATDSADSADSESVGIPKQQSAGEAVDNEADKGART</sequence>
<name>A0ABP7NXF7_9ACTN</name>
<accession>A0ABP7NXF7</accession>
<organism evidence="2 3">
    <name type="scientific">Streptomyces marokkonensis</name>
    <dbReference type="NCBI Taxonomy" id="324855"/>
    <lineage>
        <taxon>Bacteria</taxon>
        <taxon>Bacillati</taxon>
        <taxon>Actinomycetota</taxon>
        <taxon>Actinomycetes</taxon>
        <taxon>Kitasatosporales</taxon>
        <taxon>Streptomycetaceae</taxon>
        <taxon>Streptomyces</taxon>
    </lineage>
</organism>
<comment type="caution">
    <text evidence="2">The sequence shown here is derived from an EMBL/GenBank/DDBJ whole genome shotgun (WGS) entry which is preliminary data.</text>
</comment>
<gene>
    <name evidence="2" type="ORF">GCM10022384_06190</name>
</gene>